<dbReference type="GO" id="GO:0031012">
    <property type="term" value="C:extracellular matrix"/>
    <property type="evidence" value="ECO:0007669"/>
    <property type="project" value="TreeGrafter"/>
</dbReference>
<dbReference type="Pfam" id="PF00031">
    <property type="entry name" value="Cystatin"/>
    <property type="match status" value="2"/>
</dbReference>
<dbReference type="GO" id="GO:0072562">
    <property type="term" value="C:blood microparticle"/>
    <property type="evidence" value="ECO:0007669"/>
    <property type="project" value="TreeGrafter"/>
</dbReference>
<organism evidence="10 11">
    <name type="scientific">Aldrovandia affinis</name>
    <dbReference type="NCBI Taxonomy" id="143900"/>
    <lineage>
        <taxon>Eukaryota</taxon>
        <taxon>Metazoa</taxon>
        <taxon>Chordata</taxon>
        <taxon>Craniata</taxon>
        <taxon>Vertebrata</taxon>
        <taxon>Euteleostomi</taxon>
        <taxon>Actinopterygii</taxon>
        <taxon>Neopterygii</taxon>
        <taxon>Teleostei</taxon>
        <taxon>Notacanthiformes</taxon>
        <taxon>Halosauridae</taxon>
        <taxon>Aldrovandia</taxon>
    </lineage>
</organism>
<evidence type="ECO:0000256" key="7">
    <source>
        <dbReference type="SAM" id="MobiDB-lite"/>
    </source>
</evidence>
<dbReference type="GO" id="GO:0004869">
    <property type="term" value="F:cysteine-type endopeptidase inhibitor activity"/>
    <property type="evidence" value="ECO:0007669"/>
    <property type="project" value="InterPro"/>
</dbReference>
<feature type="domain" description="Cystatin fetuin-A-type" evidence="9">
    <location>
        <begin position="455"/>
        <end position="569"/>
    </location>
</feature>
<feature type="compositionally biased region" description="Pro residues" evidence="7">
    <location>
        <begin position="603"/>
        <end position="625"/>
    </location>
</feature>
<dbReference type="InterPro" id="IPR001363">
    <property type="entry name" value="Prot_inh_fetuin_CS"/>
</dbReference>
<sequence>MRPVAAVVVLGVLAGALARPPAFAFPPSARPMCDSPEVEEAAVVAVDYINAQHSRGYKYALNRIDDVKATPLISGGKLYILELDLLQTKCHTLDPTPAANCIVRPKHERTFEGDCDAAVENVNGTLSVKAFKCKSKAESVEDMCVGCPLLLPLNHTGGLSVVDTSLATFNLQSNDTAVFAMLEVGRLTSQIVSGGPRFAVEYVIVETNCSSNASEGCTPLSKHGARHGICGASASPKGDVTVDCKIFPSLVPIVDVATNGTATPVAPPHPATGLLSLESQESAEVPVVKREAPPEPTEHQGPPDSVMVPVIQRAMRGLIVLTMLVGALSAASLHPPDTHAITCDDQGTTAAAQTAQHYINIHHYHGYKFRLSKIKSSKVVEQENSTCEFHLELELEETKCHIVNPKPFDQCESREMGEVKVQADCFVNLTVAEGKAKLKKYSCTSGPVSLEELRATCPDCPSMIPLHDPQGQESIKQAMKNFHQHSNHSAFFKLMEVGRLSTQHTFMGQSYFAEFAIVETNCARTVEPENENTCEPLCNDKAHHGFCESTMLGNDEVSVECEIFDVQNTTAKGSQHNHHYHRTSHGRHCAHHPGDHPGAHTRPAPPPHGPPRTGHPPMFPHPPSHPQQVLVHAPPFHHCPGSLKIPPSIHPICPHPFFDALLLPPPLRPLRPQGPATLQLPDPVA</sequence>
<dbReference type="PANTHER" id="PTHR13814:SF6">
    <property type="entry name" value="ALPHA-2-HS-GLYCOPROTEIN"/>
    <property type="match status" value="1"/>
</dbReference>
<proteinExistence type="predicted"/>
<dbReference type="PROSITE" id="PS01254">
    <property type="entry name" value="FETUIN_1"/>
    <property type="match status" value="1"/>
</dbReference>
<evidence type="ECO:0000259" key="9">
    <source>
        <dbReference type="PROSITE" id="PS51529"/>
    </source>
</evidence>
<feature type="compositionally biased region" description="Basic residues" evidence="7">
    <location>
        <begin position="575"/>
        <end position="591"/>
    </location>
</feature>
<gene>
    <name evidence="10" type="ORF">AAFF_G00004040</name>
</gene>
<dbReference type="InterPro" id="IPR025760">
    <property type="entry name" value="Cystatin_Fetuin_A"/>
</dbReference>
<comment type="caution">
    <text evidence="10">The sequence shown here is derived from an EMBL/GenBank/DDBJ whole genome shotgun (WGS) entry which is preliminary data.</text>
</comment>
<feature type="chain" id="PRO_5042068479" description="Cystatin fetuin-A-type domain-containing protein" evidence="8">
    <location>
        <begin position="19"/>
        <end position="685"/>
    </location>
</feature>
<dbReference type="PROSITE" id="PS51529">
    <property type="entry name" value="CYSTATIN_FETUIN_A"/>
    <property type="match status" value="2"/>
</dbReference>
<evidence type="ECO:0000256" key="1">
    <source>
        <dbReference type="ARBA" id="ARBA00004613"/>
    </source>
</evidence>
<accession>A0AAD7X3L8</accession>
<protein>
    <recommendedName>
        <fullName evidence="9">Cystatin fetuin-A-type domain-containing protein</fullName>
    </recommendedName>
</protein>
<dbReference type="InterPro" id="IPR000010">
    <property type="entry name" value="Cystatin_dom"/>
</dbReference>
<dbReference type="AlphaFoldDB" id="A0AAD7X3L8"/>
<feature type="region of interest" description="Disordered" evidence="7">
    <location>
        <begin position="282"/>
        <end position="305"/>
    </location>
</feature>
<evidence type="ECO:0000256" key="2">
    <source>
        <dbReference type="ARBA" id="ARBA00022525"/>
    </source>
</evidence>
<keyword evidence="6" id="KW-0325">Glycoprotein</keyword>
<reference evidence="10" key="1">
    <citation type="journal article" date="2023" name="Science">
        <title>Genome structures resolve the early diversification of teleost fishes.</title>
        <authorList>
            <person name="Parey E."/>
            <person name="Louis A."/>
            <person name="Montfort J."/>
            <person name="Bouchez O."/>
            <person name="Roques C."/>
            <person name="Iampietro C."/>
            <person name="Lluch J."/>
            <person name="Castinel A."/>
            <person name="Donnadieu C."/>
            <person name="Desvignes T."/>
            <person name="Floi Bucao C."/>
            <person name="Jouanno E."/>
            <person name="Wen M."/>
            <person name="Mejri S."/>
            <person name="Dirks R."/>
            <person name="Jansen H."/>
            <person name="Henkel C."/>
            <person name="Chen W.J."/>
            <person name="Zahm M."/>
            <person name="Cabau C."/>
            <person name="Klopp C."/>
            <person name="Thompson A.W."/>
            <person name="Robinson-Rechavi M."/>
            <person name="Braasch I."/>
            <person name="Lecointre G."/>
            <person name="Bobe J."/>
            <person name="Postlethwait J.H."/>
            <person name="Berthelot C."/>
            <person name="Roest Crollius H."/>
            <person name="Guiguen Y."/>
        </authorList>
    </citation>
    <scope>NUCLEOTIDE SEQUENCE</scope>
    <source>
        <strain evidence="10">NC1722</strain>
    </source>
</reference>
<dbReference type="Gene3D" id="3.10.450.10">
    <property type="match status" value="4"/>
</dbReference>
<dbReference type="Proteomes" id="UP001221898">
    <property type="component" value="Unassembled WGS sequence"/>
</dbReference>
<evidence type="ECO:0000256" key="4">
    <source>
        <dbReference type="ARBA" id="ARBA00022737"/>
    </source>
</evidence>
<dbReference type="SUPFAM" id="SSF54403">
    <property type="entry name" value="Cystatin/monellin"/>
    <property type="match status" value="4"/>
</dbReference>
<evidence type="ECO:0000256" key="6">
    <source>
        <dbReference type="ARBA" id="ARBA00023180"/>
    </source>
</evidence>
<dbReference type="InterPro" id="IPR046350">
    <property type="entry name" value="Cystatin_sf"/>
</dbReference>
<dbReference type="InterPro" id="IPR050735">
    <property type="entry name" value="Kininogen_Fetuin_HRG"/>
</dbReference>
<dbReference type="FunFam" id="3.10.450.10:FF:000002">
    <property type="entry name" value="Kininogen 1"/>
    <property type="match status" value="1"/>
</dbReference>
<name>A0AAD7X3L8_9TELE</name>
<evidence type="ECO:0000256" key="3">
    <source>
        <dbReference type="ARBA" id="ARBA00022729"/>
    </source>
</evidence>
<feature type="compositionally biased region" description="Basic and acidic residues" evidence="7">
    <location>
        <begin position="287"/>
        <end position="298"/>
    </location>
</feature>
<feature type="signal peptide" evidence="8">
    <location>
        <begin position="1"/>
        <end position="18"/>
    </location>
</feature>
<dbReference type="CDD" id="cd00042">
    <property type="entry name" value="CY"/>
    <property type="match status" value="2"/>
</dbReference>
<keyword evidence="5" id="KW-1015">Disulfide bond</keyword>
<evidence type="ECO:0000256" key="8">
    <source>
        <dbReference type="SAM" id="SignalP"/>
    </source>
</evidence>
<feature type="region of interest" description="Disordered" evidence="7">
    <location>
        <begin position="574"/>
        <end position="627"/>
    </location>
</feature>
<dbReference type="EMBL" id="JAINUG010000001">
    <property type="protein sequence ID" value="KAJ8418905.1"/>
    <property type="molecule type" value="Genomic_DNA"/>
</dbReference>
<comment type="subcellular location">
    <subcellularLocation>
        <location evidence="1">Secreted</location>
    </subcellularLocation>
</comment>
<keyword evidence="2" id="KW-0964">Secreted</keyword>
<keyword evidence="3 8" id="KW-0732">Signal</keyword>
<dbReference type="SMART" id="SM00043">
    <property type="entry name" value="CY"/>
    <property type="match status" value="4"/>
</dbReference>
<evidence type="ECO:0000313" key="10">
    <source>
        <dbReference type="EMBL" id="KAJ8418905.1"/>
    </source>
</evidence>
<keyword evidence="11" id="KW-1185">Reference proteome</keyword>
<evidence type="ECO:0000256" key="5">
    <source>
        <dbReference type="ARBA" id="ARBA00023157"/>
    </source>
</evidence>
<keyword evidence="4" id="KW-0677">Repeat</keyword>
<evidence type="ECO:0000313" key="11">
    <source>
        <dbReference type="Proteomes" id="UP001221898"/>
    </source>
</evidence>
<feature type="domain" description="Cystatin fetuin-A-type" evidence="9">
    <location>
        <begin position="24"/>
        <end position="136"/>
    </location>
</feature>
<dbReference type="PANTHER" id="PTHR13814">
    <property type="entry name" value="FETUIN"/>
    <property type="match status" value="1"/>
</dbReference>